<evidence type="ECO:0000256" key="8">
    <source>
        <dbReference type="ARBA" id="ARBA00023136"/>
    </source>
</evidence>
<evidence type="ECO:0000256" key="10">
    <source>
        <dbReference type="RuleBase" id="RU367050"/>
    </source>
</evidence>
<dbReference type="InterPro" id="IPR000515">
    <property type="entry name" value="MetI-like"/>
</dbReference>
<feature type="transmembrane region" description="Helical" evidence="9">
    <location>
        <begin position="378"/>
        <end position="398"/>
    </location>
</feature>
<dbReference type="RefSeq" id="WP_097060300.1">
    <property type="nucleotide sequence ID" value="NZ_BMLC01000001.1"/>
</dbReference>
<feature type="transmembrane region" description="Helical" evidence="9">
    <location>
        <begin position="495"/>
        <end position="517"/>
    </location>
</feature>
<keyword evidence="7 9" id="KW-1133">Transmembrane helix</keyword>
<feature type="transmembrane region" description="Helical" evidence="9">
    <location>
        <begin position="470"/>
        <end position="488"/>
    </location>
</feature>
<feature type="transmembrane region" description="Helical" evidence="9">
    <location>
        <begin position="52"/>
        <end position="70"/>
    </location>
</feature>
<dbReference type="Gene3D" id="2.40.430.10">
    <property type="entry name" value="D-maltodextrin-binding protein, MBP"/>
    <property type="match status" value="1"/>
</dbReference>
<organism evidence="12 13">
    <name type="scientific">Salinibacterium xinjiangense</name>
    <dbReference type="NCBI Taxonomy" id="386302"/>
    <lineage>
        <taxon>Bacteria</taxon>
        <taxon>Bacillati</taxon>
        <taxon>Actinomycetota</taxon>
        <taxon>Actinomycetes</taxon>
        <taxon>Micrococcales</taxon>
        <taxon>Microbacteriaceae</taxon>
        <taxon>Salinibacterium</taxon>
    </lineage>
</organism>
<dbReference type="Gene3D" id="1.20.58.370">
    <property type="entry name" value="MalF N-terminal region-like"/>
    <property type="match status" value="1"/>
</dbReference>
<dbReference type="CDD" id="cd06261">
    <property type="entry name" value="TM_PBP2"/>
    <property type="match status" value="1"/>
</dbReference>
<dbReference type="Pfam" id="PF16296">
    <property type="entry name" value="TM_PBP2_N"/>
    <property type="match status" value="1"/>
</dbReference>
<evidence type="ECO:0000259" key="11">
    <source>
        <dbReference type="PROSITE" id="PS50928"/>
    </source>
</evidence>
<evidence type="ECO:0000256" key="7">
    <source>
        <dbReference type="ARBA" id="ARBA00022989"/>
    </source>
</evidence>
<evidence type="ECO:0000313" key="13">
    <source>
        <dbReference type="Proteomes" id="UP000219440"/>
    </source>
</evidence>
<keyword evidence="8 9" id="KW-0472">Membrane</keyword>
<name>A0A2C8ZA91_9MICO</name>
<keyword evidence="3 9" id="KW-0813">Transport</keyword>
<dbReference type="EMBL" id="OCST01000002">
    <property type="protein sequence ID" value="SOE60964.1"/>
    <property type="molecule type" value="Genomic_DNA"/>
</dbReference>
<reference evidence="12 13" key="1">
    <citation type="submission" date="2017-09" db="EMBL/GenBank/DDBJ databases">
        <authorList>
            <person name="Ehlers B."/>
            <person name="Leendertz F.H."/>
        </authorList>
    </citation>
    <scope>NUCLEOTIDE SEQUENCE [LARGE SCALE GENOMIC DNA]</scope>
    <source>
        <strain evidence="12 13">CGMCC 1.05381</strain>
    </source>
</reference>
<gene>
    <name evidence="12" type="ORF">SAMN06296378_1182</name>
</gene>
<feature type="transmembrane region" description="Helical" evidence="9">
    <location>
        <begin position="79"/>
        <end position="103"/>
    </location>
</feature>
<dbReference type="GO" id="GO:0015423">
    <property type="term" value="F:ABC-type maltose transporter activity"/>
    <property type="evidence" value="ECO:0007669"/>
    <property type="project" value="TreeGrafter"/>
</dbReference>
<dbReference type="SUPFAM" id="SSF160964">
    <property type="entry name" value="MalF N-terminal region-like"/>
    <property type="match status" value="1"/>
</dbReference>
<accession>A0A2C8ZA91</accession>
<dbReference type="AlphaFoldDB" id="A0A2C8ZA91"/>
<dbReference type="PANTHER" id="PTHR47314">
    <property type="entry name" value="MALTOSE/MALTODEXTRIN TRANSPORT SYSTEM PERMEASE PROTEIN MALF"/>
    <property type="match status" value="1"/>
</dbReference>
<evidence type="ECO:0000256" key="4">
    <source>
        <dbReference type="ARBA" id="ARBA00022475"/>
    </source>
</evidence>
<dbReference type="GO" id="GO:0042956">
    <property type="term" value="P:maltodextrin transmembrane transport"/>
    <property type="evidence" value="ECO:0007669"/>
    <property type="project" value="TreeGrafter"/>
</dbReference>
<keyword evidence="13" id="KW-1185">Reference proteome</keyword>
<feature type="transmembrane region" description="Helical" evidence="9">
    <location>
        <begin position="333"/>
        <end position="353"/>
    </location>
</feature>
<evidence type="ECO:0000256" key="6">
    <source>
        <dbReference type="ARBA" id="ARBA00022692"/>
    </source>
</evidence>
<feature type="domain" description="ABC transmembrane type-1" evidence="11">
    <location>
        <begin position="295"/>
        <end position="516"/>
    </location>
</feature>
<dbReference type="Proteomes" id="UP000219440">
    <property type="component" value="Unassembled WGS sequence"/>
</dbReference>
<dbReference type="PANTHER" id="PTHR47314:SF1">
    <property type="entry name" value="MALTOSE_MALTODEXTRIN TRANSPORT SYSTEM PERMEASE PROTEIN MALF"/>
    <property type="match status" value="1"/>
</dbReference>
<proteinExistence type="inferred from homology"/>
<comment type="function">
    <text evidence="10">Part of the ABC transporter complex MalEFGK involved in maltose/maltodextrin import. Probably responsible for the translocation of the substrate across the membrane.</text>
</comment>
<dbReference type="InterPro" id="IPR047103">
    <property type="entry name" value="MalF_P2_sf"/>
</dbReference>
<keyword evidence="4 10" id="KW-1003">Cell membrane</keyword>
<comment type="similarity">
    <text evidence="2 10">Belongs to the binding-protein-dependent transport system permease family. MalFG subfamily.</text>
</comment>
<evidence type="ECO:0000256" key="5">
    <source>
        <dbReference type="ARBA" id="ARBA00022597"/>
    </source>
</evidence>
<dbReference type="Gene3D" id="3.10.650.10">
    <property type="entry name" value="MalF N-terminal region-like"/>
    <property type="match status" value="1"/>
</dbReference>
<dbReference type="SUPFAM" id="SSF161098">
    <property type="entry name" value="MetI-like"/>
    <property type="match status" value="1"/>
</dbReference>
<protein>
    <recommendedName>
        <fullName evidence="10">Maltose/maltodextrin transport system permease protein</fullName>
    </recommendedName>
</protein>
<feature type="transmembrane region" description="Helical" evidence="9">
    <location>
        <begin position="21"/>
        <end position="46"/>
    </location>
</feature>
<dbReference type="InterPro" id="IPR035277">
    <property type="entry name" value="MalF_N"/>
</dbReference>
<dbReference type="GO" id="GO:1990060">
    <property type="term" value="C:maltose transport complex"/>
    <property type="evidence" value="ECO:0007669"/>
    <property type="project" value="TreeGrafter"/>
</dbReference>
<keyword evidence="5 10" id="KW-0762">Sugar transport</keyword>
<dbReference type="Gene3D" id="1.10.3720.10">
    <property type="entry name" value="MetI-like"/>
    <property type="match status" value="1"/>
</dbReference>
<feature type="transmembrane region" description="Helical" evidence="9">
    <location>
        <begin position="294"/>
        <end position="321"/>
    </location>
</feature>
<evidence type="ECO:0000313" key="12">
    <source>
        <dbReference type="EMBL" id="SOE60964.1"/>
    </source>
</evidence>
<dbReference type="InterPro" id="IPR032550">
    <property type="entry name" value="TM_PBP2_N"/>
</dbReference>
<evidence type="ECO:0000256" key="9">
    <source>
        <dbReference type="RuleBase" id="RU363032"/>
    </source>
</evidence>
<dbReference type="Pfam" id="PF00528">
    <property type="entry name" value="BPD_transp_1"/>
    <property type="match status" value="1"/>
</dbReference>
<dbReference type="OrthoDB" id="9805974at2"/>
<evidence type="ECO:0000256" key="2">
    <source>
        <dbReference type="ARBA" id="ARBA00009047"/>
    </source>
</evidence>
<evidence type="ECO:0000256" key="3">
    <source>
        <dbReference type="ARBA" id="ARBA00022448"/>
    </source>
</evidence>
<dbReference type="InterPro" id="IPR035906">
    <property type="entry name" value="MetI-like_sf"/>
</dbReference>
<keyword evidence="6 9" id="KW-0812">Transmembrane</keyword>
<evidence type="ECO:0000256" key="1">
    <source>
        <dbReference type="ARBA" id="ARBA00004651"/>
    </source>
</evidence>
<feature type="transmembrane region" description="Helical" evidence="9">
    <location>
        <begin position="433"/>
        <end position="450"/>
    </location>
</feature>
<comment type="subcellular location">
    <subcellularLocation>
        <location evidence="1 9">Cell membrane</location>
        <topology evidence="1 9">Multi-pass membrane protein</topology>
    </subcellularLocation>
</comment>
<dbReference type="PROSITE" id="PS50928">
    <property type="entry name" value="ABC_TM1"/>
    <property type="match status" value="1"/>
</dbReference>
<sequence length="527" mass="57008">MSITTPRAPRLTRAPTAPSTSVRVLIVKIAALAIVDAISLYALFIVFAQRDWIVFAAIVVVTVIVNVVYFSKRFLPAKYLVPGVIFLVMFQVFIIGYTAYIAFTNYGTGHNSTREDATAALIGSSQERVEDSPAYGLTVVESLGTYSFLVTDPDGDVSIGNADNPLSPVDNATIEGKVAVGIPGYNTLNFSQIVAAQEAIAGLTVQISDDPNDGALRTPDGSSAFVYRSNLVYDEAAATMTNSTTGVVYSDTGVGAFTANNGEELLPGWKIEIGFDNFARAFGDESIRGPLFSVALWTFTFAFLSVATTFLLGLFLAVVFNDRRMRGRRVYRVMMILPYAFPAFLSALVWAGMLNRDFGFVNQVLFGGADIPWLTNEWLAKVSIILVNLWLGFPYMFLVCTGALQSIPDELQEAAVVDGATPWAVFRFIKMPLLLVSIAPLLISSFAFNFNNFNLIYMLTNGGPRDVSAGVNVGATDILISMVYKVAFVGAGRDYGLASAFSIIIFVLVGVIAAVSFRATKSLEELN</sequence>